<dbReference type="AlphaFoldDB" id="A0A7W9TJ16"/>
<evidence type="ECO:0000313" key="2">
    <source>
        <dbReference type="Proteomes" id="UP000591537"/>
    </source>
</evidence>
<evidence type="ECO:0000313" key="1">
    <source>
        <dbReference type="EMBL" id="MBB6080971.1"/>
    </source>
</evidence>
<protein>
    <submittedName>
        <fullName evidence="1">Uncharacterized protein</fullName>
    </submittedName>
</protein>
<accession>A0A7W9TJ16</accession>
<reference evidence="1 2" key="1">
    <citation type="submission" date="2020-08" db="EMBL/GenBank/DDBJ databases">
        <title>Genomic Encyclopedia of Type Strains, Phase IV (KMG-IV): sequencing the most valuable type-strain genomes for metagenomic binning, comparative biology and taxonomic classification.</title>
        <authorList>
            <person name="Goeker M."/>
        </authorList>
    </citation>
    <scope>NUCLEOTIDE SEQUENCE [LARGE SCALE GENOMIC DNA]</scope>
    <source>
        <strain evidence="1 2">DSM 43350</strain>
    </source>
</reference>
<proteinExistence type="predicted"/>
<keyword evidence="2" id="KW-1185">Reference proteome</keyword>
<dbReference type="EMBL" id="JACHGV010000015">
    <property type="protein sequence ID" value="MBB6080971.1"/>
    <property type="molecule type" value="Genomic_DNA"/>
</dbReference>
<sequence>MSILILLTCPSTTPEFQGRVRPLMTASRSRSMPAARVWRLEVVLADGVEPLRKSFPLPLGEHLGEGPDVTGQGIELRAVGQDGLEPELFDLGQRLGSAEDPSRHHAGCQRLRGNRPWQGAFLAGRR</sequence>
<gene>
    <name evidence="1" type="ORF">HNR57_006922</name>
</gene>
<organism evidence="1 2">
    <name type="scientific">Streptomyces paradoxus</name>
    <dbReference type="NCBI Taxonomy" id="66375"/>
    <lineage>
        <taxon>Bacteria</taxon>
        <taxon>Bacillati</taxon>
        <taxon>Actinomycetota</taxon>
        <taxon>Actinomycetes</taxon>
        <taxon>Kitasatosporales</taxon>
        <taxon>Streptomycetaceae</taxon>
        <taxon>Streptomyces</taxon>
    </lineage>
</organism>
<dbReference type="RefSeq" id="WP_221343380.1">
    <property type="nucleotide sequence ID" value="NZ_BAAARS010000012.1"/>
</dbReference>
<dbReference type="Proteomes" id="UP000591537">
    <property type="component" value="Unassembled WGS sequence"/>
</dbReference>
<comment type="caution">
    <text evidence="1">The sequence shown here is derived from an EMBL/GenBank/DDBJ whole genome shotgun (WGS) entry which is preliminary data.</text>
</comment>
<name>A0A7W9TJ16_9ACTN</name>